<sequence>MPDGQEMECSDEIERLTGARCAAGNPVLGHGAICEGVIEDCTFSKAGTRKCDSDKCKEWQGKTRCTGADCTAGYEGGRVPYPEVYPGNNGGSFAPQADTDEAQKCSKADSALQWLKCGIPCPAAFPMSVEDFTGRAAVVLGFIVISMGAGLATYFKVGGSSENFFVAGRDLPVWILVCTLGSQCLDASSALGNLDLAYKYHFWDGAALPIGLALSL</sequence>
<proteinExistence type="predicted"/>
<dbReference type="Gene3D" id="1.20.1730.10">
    <property type="entry name" value="Sodium/glucose cotransporter"/>
    <property type="match status" value="1"/>
</dbReference>
<evidence type="ECO:0000313" key="1">
    <source>
        <dbReference type="EMBL" id="CAE7681051.1"/>
    </source>
</evidence>
<accession>A0A812WCC7</accession>
<evidence type="ECO:0000313" key="2">
    <source>
        <dbReference type="Proteomes" id="UP000601435"/>
    </source>
</evidence>
<dbReference type="InterPro" id="IPR038377">
    <property type="entry name" value="Na/Glc_symporter_sf"/>
</dbReference>
<dbReference type="AlphaFoldDB" id="A0A812WCC7"/>
<feature type="non-terminal residue" evidence="1">
    <location>
        <position position="1"/>
    </location>
</feature>
<dbReference type="EMBL" id="CAJNJA010033551">
    <property type="protein sequence ID" value="CAE7681051.1"/>
    <property type="molecule type" value="Genomic_DNA"/>
</dbReference>
<dbReference type="Proteomes" id="UP000601435">
    <property type="component" value="Unassembled WGS sequence"/>
</dbReference>
<organism evidence="1 2">
    <name type="scientific">Symbiodinium necroappetens</name>
    <dbReference type="NCBI Taxonomy" id="1628268"/>
    <lineage>
        <taxon>Eukaryota</taxon>
        <taxon>Sar</taxon>
        <taxon>Alveolata</taxon>
        <taxon>Dinophyceae</taxon>
        <taxon>Suessiales</taxon>
        <taxon>Symbiodiniaceae</taxon>
        <taxon>Symbiodinium</taxon>
    </lineage>
</organism>
<comment type="caution">
    <text evidence="1">The sequence shown here is derived from an EMBL/GenBank/DDBJ whole genome shotgun (WGS) entry which is preliminary data.</text>
</comment>
<dbReference type="OrthoDB" id="6132759at2759"/>
<protein>
    <submittedName>
        <fullName evidence="1">CHT1 protein</fullName>
    </submittedName>
</protein>
<reference evidence="1" key="1">
    <citation type="submission" date="2021-02" db="EMBL/GenBank/DDBJ databases">
        <authorList>
            <person name="Dougan E. K."/>
            <person name="Rhodes N."/>
            <person name="Thang M."/>
            <person name="Chan C."/>
        </authorList>
    </citation>
    <scope>NUCLEOTIDE SEQUENCE</scope>
</reference>
<keyword evidence="2" id="KW-1185">Reference proteome</keyword>
<name>A0A812WCC7_9DINO</name>
<gene>
    <name evidence="1" type="primary">CHT1</name>
    <name evidence="1" type="ORF">SNEC2469_LOCUS19585</name>
</gene>